<protein>
    <submittedName>
        <fullName evidence="6">Cyn operon transcriptional activator</fullName>
    </submittedName>
</protein>
<accession>A0A174PGI2</accession>
<dbReference type="AlphaFoldDB" id="A0A174PGI2"/>
<dbReference type="Gene3D" id="1.10.10.10">
    <property type="entry name" value="Winged helix-like DNA-binding domain superfamily/Winged helix DNA-binding domain"/>
    <property type="match status" value="1"/>
</dbReference>
<dbReference type="FunFam" id="1.10.10.10:FF:000001">
    <property type="entry name" value="LysR family transcriptional regulator"/>
    <property type="match status" value="1"/>
</dbReference>
<dbReference type="Pfam" id="PF03466">
    <property type="entry name" value="LysR_substrate"/>
    <property type="match status" value="1"/>
</dbReference>
<keyword evidence="4" id="KW-0804">Transcription</keyword>
<evidence type="ECO:0000313" key="7">
    <source>
        <dbReference type="Proteomes" id="UP000095709"/>
    </source>
</evidence>
<evidence type="ECO:0000256" key="1">
    <source>
        <dbReference type="ARBA" id="ARBA00009437"/>
    </source>
</evidence>
<keyword evidence="2" id="KW-0805">Transcription regulation</keyword>
<dbReference type="PRINTS" id="PR00039">
    <property type="entry name" value="HTHLYSR"/>
</dbReference>
<dbReference type="EMBL" id="CZAL01000012">
    <property type="protein sequence ID" value="CUP57920.1"/>
    <property type="molecule type" value="Genomic_DNA"/>
</dbReference>
<dbReference type="PANTHER" id="PTHR30346">
    <property type="entry name" value="TRANSCRIPTIONAL DUAL REGULATOR HCAR-RELATED"/>
    <property type="match status" value="1"/>
</dbReference>
<dbReference type="PROSITE" id="PS50931">
    <property type="entry name" value="HTH_LYSR"/>
    <property type="match status" value="1"/>
</dbReference>
<evidence type="ECO:0000256" key="2">
    <source>
        <dbReference type="ARBA" id="ARBA00023015"/>
    </source>
</evidence>
<dbReference type="RefSeq" id="WP_055267180.1">
    <property type="nucleotide sequence ID" value="NZ_CZAL01000012.1"/>
</dbReference>
<proteinExistence type="inferred from homology"/>
<comment type="similarity">
    <text evidence="1">Belongs to the LysR transcriptional regulatory family.</text>
</comment>
<evidence type="ECO:0000259" key="5">
    <source>
        <dbReference type="PROSITE" id="PS50931"/>
    </source>
</evidence>
<dbReference type="InterPro" id="IPR036388">
    <property type="entry name" value="WH-like_DNA-bd_sf"/>
</dbReference>
<dbReference type="GO" id="GO:0003700">
    <property type="term" value="F:DNA-binding transcription factor activity"/>
    <property type="evidence" value="ECO:0007669"/>
    <property type="project" value="InterPro"/>
</dbReference>
<organism evidence="6 7">
    <name type="scientific">Fusicatenibacter saccharivorans</name>
    <dbReference type="NCBI Taxonomy" id="1150298"/>
    <lineage>
        <taxon>Bacteria</taxon>
        <taxon>Bacillati</taxon>
        <taxon>Bacillota</taxon>
        <taxon>Clostridia</taxon>
        <taxon>Lachnospirales</taxon>
        <taxon>Lachnospiraceae</taxon>
        <taxon>Fusicatenibacter</taxon>
    </lineage>
</organism>
<dbReference type="GO" id="GO:0003677">
    <property type="term" value="F:DNA binding"/>
    <property type="evidence" value="ECO:0007669"/>
    <property type="project" value="UniProtKB-KW"/>
</dbReference>
<dbReference type="Gene3D" id="3.40.190.290">
    <property type="match status" value="1"/>
</dbReference>
<evidence type="ECO:0000256" key="4">
    <source>
        <dbReference type="ARBA" id="ARBA00023163"/>
    </source>
</evidence>
<sequence>MTLEQIDFFLMAVRCDTFLEAAENLHIAQSTLSKQIQKLETELNLPLFDRTRRQAVLTPAGELFLQEAAELSLQYHQMLQKMHPFQETTRQPLRVGSLPFLTQYHLTSRIRAFTHAHLEIELTLEECEETELMDGLQSGHFDLVIARDSMISLQKYHFEPITEDRLCVMLPIDHPFAEKPALTIADLAAEPLILMHPYTSIYQLCMQLFEKAGVKPQILRTARLESTISSVEIGEAFSLFAESNFELFRHPNVTAVPLLDAPPLVIGAAYPLRTETMKKPALKSFSSFIQDPT</sequence>
<dbReference type="Pfam" id="PF00126">
    <property type="entry name" value="HTH_1"/>
    <property type="match status" value="1"/>
</dbReference>
<dbReference type="PANTHER" id="PTHR30346:SF28">
    <property type="entry name" value="HTH-TYPE TRANSCRIPTIONAL REGULATOR CYNR"/>
    <property type="match status" value="1"/>
</dbReference>
<evidence type="ECO:0000256" key="3">
    <source>
        <dbReference type="ARBA" id="ARBA00023125"/>
    </source>
</evidence>
<dbReference type="InterPro" id="IPR005119">
    <property type="entry name" value="LysR_subst-bd"/>
</dbReference>
<dbReference type="GO" id="GO:0032993">
    <property type="term" value="C:protein-DNA complex"/>
    <property type="evidence" value="ECO:0007669"/>
    <property type="project" value="TreeGrafter"/>
</dbReference>
<dbReference type="InterPro" id="IPR000847">
    <property type="entry name" value="LysR_HTH_N"/>
</dbReference>
<dbReference type="Proteomes" id="UP000095709">
    <property type="component" value="Unassembled WGS sequence"/>
</dbReference>
<dbReference type="SUPFAM" id="SSF53850">
    <property type="entry name" value="Periplasmic binding protein-like II"/>
    <property type="match status" value="1"/>
</dbReference>
<feature type="domain" description="HTH lysR-type" evidence="5">
    <location>
        <begin position="1"/>
        <end position="58"/>
    </location>
</feature>
<dbReference type="InterPro" id="IPR036390">
    <property type="entry name" value="WH_DNA-bd_sf"/>
</dbReference>
<dbReference type="SUPFAM" id="SSF46785">
    <property type="entry name" value="Winged helix' DNA-binding domain"/>
    <property type="match status" value="1"/>
</dbReference>
<dbReference type="CDD" id="cd05466">
    <property type="entry name" value="PBP2_LTTR_substrate"/>
    <property type="match status" value="1"/>
</dbReference>
<name>A0A174PGI2_9FIRM</name>
<evidence type="ECO:0000313" key="6">
    <source>
        <dbReference type="EMBL" id="CUP57920.1"/>
    </source>
</evidence>
<gene>
    <name evidence="6" type="primary">cynR</name>
    <name evidence="6" type="ORF">ERS852498_02306</name>
</gene>
<reference evidence="6 7" key="1">
    <citation type="submission" date="2015-09" db="EMBL/GenBank/DDBJ databases">
        <authorList>
            <consortium name="Pathogen Informatics"/>
        </authorList>
    </citation>
    <scope>NUCLEOTIDE SEQUENCE [LARGE SCALE GENOMIC DNA]</scope>
    <source>
        <strain evidence="6 7">2789STDY5834885</strain>
    </source>
</reference>
<keyword evidence="3" id="KW-0238">DNA-binding</keyword>